<protein>
    <submittedName>
        <fullName evidence="2">Uncharacterized protein</fullName>
    </submittedName>
</protein>
<dbReference type="HOGENOM" id="CLU_2405227_0_0_1"/>
<dbReference type="InterPro" id="IPR050690">
    <property type="entry name" value="JHDM1_Histone_Demethylase"/>
</dbReference>
<name>H3CEJ7_TETNG</name>
<reference evidence="2" key="3">
    <citation type="submission" date="2025-09" db="UniProtKB">
        <authorList>
            <consortium name="Ensembl"/>
        </authorList>
    </citation>
    <scope>IDENTIFICATION</scope>
</reference>
<dbReference type="GO" id="GO:0046872">
    <property type="term" value="F:metal ion binding"/>
    <property type="evidence" value="ECO:0007669"/>
    <property type="project" value="UniProtKB-KW"/>
</dbReference>
<evidence type="ECO:0000313" key="3">
    <source>
        <dbReference type="Proteomes" id="UP000007303"/>
    </source>
</evidence>
<accession>H3CEJ7</accession>
<dbReference type="InParanoid" id="H3CEJ7"/>
<dbReference type="GeneTree" id="ENSGT00940000158148"/>
<dbReference type="Gene3D" id="2.60.120.650">
    <property type="entry name" value="Cupin"/>
    <property type="match status" value="1"/>
</dbReference>
<organism evidence="2 3">
    <name type="scientific">Tetraodon nigroviridis</name>
    <name type="common">Spotted green pufferfish</name>
    <name type="synonym">Chelonodon nigroviridis</name>
    <dbReference type="NCBI Taxonomy" id="99883"/>
    <lineage>
        <taxon>Eukaryota</taxon>
        <taxon>Metazoa</taxon>
        <taxon>Chordata</taxon>
        <taxon>Craniata</taxon>
        <taxon>Vertebrata</taxon>
        <taxon>Euteleostomi</taxon>
        <taxon>Actinopterygii</taxon>
        <taxon>Neopterygii</taxon>
        <taxon>Teleostei</taxon>
        <taxon>Neoteleostei</taxon>
        <taxon>Acanthomorphata</taxon>
        <taxon>Eupercaria</taxon>
        <taxon>Tetraodontiformes</taxon>
        <taxon>Tetradontoidea</taxon>
        <taxon>Tetraodontidae</taxon>
        <taxon>Tetraodon</taxon>
    </lineage>
</organism>
<dbReference type="Proteomes" id="UP000007303">
    <property type="component" value="Unassembled WGS sequence"/>
</dbReference>
<evidence type="ECO:0000313" key="2">
    <source>
        <dbReference type="Ensembl" id="ENSTNIP00000006671.1"/>
    </source>
</evidence>
<reference evidence="2" key="2">
    <citation type="submission" date="2025-08" db="UniProtKB">
        <authorList>
            <consortium name="Ensembl"/>
        </authorList>
    </citation>
    <scope>IDENTIFICATION</scope>
</reference>
<dbReference type="STRING" id="99883.ENSTNIP00000006671"/>
<dbReference type="PANTHER" id="PTHR23123">
    <property type="entry name" value="PHD/F-BOX CONTAINING PROTEIN"/>
    <property type="match status" value="1"/>
</dbReference>
<keyword evidence="1" id="KW-0479">Metal-binding</keyword>
<keyword evidence="3" id="KW-1185">Reference proteome</keyword>
<dbReference type="AlphaFoldDB" id="H3CEJ7"/>
<sequence length="93" mass="10374">NWSKYDTGQSTDIRAVQNGSQVFIKELRSRTFPSADDVVVKLSGLQLTVEYLEQDGFSEPILAQKKEGLGMSMPAPTFYISDVENYVGKEPLL</sequence>
<dbReference type="Ensembl" id="ENSTNIT00000006822.1">
    <property type="protein sequence ID" value="ENSTNIP00000006671.1"/>
    <property type="gene ID" value="ENSTNIG00000004060.1"/>
</dbReference>
<reference evidence="3" key="1">
    <citation type="journal article" date="2004" name="Nature">
        <title>Genome duplication in the teleost fish Tetraodon nigroviridis reveals the early vertebrate proto-karyotype.</title>
        <authorList>
            <person name="Jaillon O."/>
            <person name="Aury J.-M."/>
            <person name="Brunet F."/>
            <person name="Petit J.-L."/>
            <person name="Stange-Thomann N."/>
            <person name="Mauceli E."/>
            <person name="Bouneau L."/>
            <person name="Fischer C."/>
            <person name="Ozouf-Costaz C."/>
            <person name="Bernot A."/>
            <person name="Nicaud S."/>
            <person name="Jaffe D."/>
            <person name="Fisher S."/>
            <person name="Lutfalla G."/>
            <person name="Dossat C."/>
            <person name="Segurens B."/>
            <person name="Dasilva C."/>
            <person name="Salanoubat M."/>
            <person name="Levy M."/>
            <person name="Boudet N."/>
            <person name="Castellano S."/>
            <person name="Anthouard V."/>
            <person name="Jubin C."/>
            <person name="Castelli V."/>
            <person name="Katinka M."/>
            <person name="Vacherie B."/>
            <person name="Biemont C."/>
            <person name="Skalli Z."/>
            <person name="Cattolico L."/>
            <person name="Poulain J."/>
            <person name="De Berardinis V."/>
            <person name="Cruaud C."/>
            <person name="Duprat S."/>
            <person name="Brottier P."/>
            <person name="Coutanceau J.-P."/>
            <person name="Gouzy J."/>
            <person name="Parra G."/>
            <person name="Lardier G."/>
            <person name="Chapple C."/>
            <person name="McKernan K.J."/>
            <person name="McEwan P."/>
            <person name="Bosak S."/>
            <person name="Kellis M."/>
            <person name="Volff J.-N."/>
            <person name="Guigo R."/>
            <person name="Zody M.C."/>
            <person name="Mesirov J."/>
            <person name="Lindblad-Toh K."/>
            <person name="Birren B."/>
            <person name="Nusbaum C."/>
            <person name="Kahn D."/>
            <person name="Robinson-Rechavi M."/>
            <person name="Laudet V."/>
            <person name="Schachter V."/>
            <person name="Quetier F."/>
            <person name="Saurin W."/>
            <person name="Scarpelli C."/>
            <person name="Wincker P."/>
            <person name="Lander E.S."/>
            <person name="Weissenbach J."/>
            <person name="Roest Crollius H."/>
        </authorList>
    </citation>
    <scope>NUCLEOTIDE SEQUENCE [LARGE SCALE GENOMIC DNA]</scope>
</reference>
<proteinExistence type="predicted"/>
<evidence type="ECO:0000256" key="1">
    <source>
        <dbReference type="ARBA" id="ARBA00022723"/>
    </source>
</evidence>